<evidence type="ECO:0000256" key="13">
    <source>
        <dbReference type="ARBA" id="ARBA00023136"/>
    </source>
</evidence>
<dbReference type="GO" id="GO:0007189">
    <property type="term" value="P:adenylate cyclase-activating G protein-coupled receptor signaling pathway"/>
    <property type="evidence" value="ECO:0007669"/>
    <property type="project" value="TreeGrafter"/>
</dbReference>
<feature type="transmembrane region" description="Helical" evidence="20">
    <location>
        <begin position="800"/>
        <end position="818"/>
    </location>
</feature>
<evidence type="ECO:0000256" key="9">
    <source>
        <dbReference type="ARBA" id="ARBA00022840"/>
    </source>
</evidence>
<dbReference type="GO" id="GO:0005886">
    <property type="term" value="C:plasma membrane"/>
    <property type="evidence" value="ECO:0007669"/>
    <property type="project" value="InterPro"/>
</dbReference>
<dbReference type="EC" id="4.6.1.1" evidence="4 16"/>
<dbReference type="Gene3D" id="3.30.70.1230">
    <property type="entry name" value="Nucleotide cyclase"/>
    <property type="match status" value="2"/>
</dbReference>
<keyword evidence="23" id="KW-1185">Reference proteome</keyword>
<feature type="binding site" evidence="17">
    <location>
        <begin position="341"/>
        <end position="346"/>
    </location>
    <ligand>
        <name>ATP</name>
        <dbReference type="ChEBI" id="CHEBI:30616"/>
    </ligand>
</feature>
<feature type="transmembrane region" description="Helical" evidence="20">
    <location>
        <begin position="738"/>
        <end position="762"/>
    </location>
</feature>
<dbReference type="Proteomes" id="UP000594262">
    <property type="component" value="Unplaced"/>
</dbReference>
<dbReference type="EnsemblMetazoa" id="CLYHEMT010732.1">
    <property type="protein sequence ID" value="CLYHEMP010732.1"/>
    <property type="gene ID" value="CLYHEMG010732"/>
</dbReference>
<feature type="transmembrane region" description="Helical" evidence="20">
    <location>
        <begin position="242"/>
        <end position="262"/>
    </location>
</feature>
<dbReference type="CDD" id="cd07302">
    <property type="entry name" value="CHD"/>
    <property type="match status" value="2"/>
</dbReference>
<keyword evidence="10 16" id="KW-0460">Magnesium</keyword>
<dbReference type="FunFam" id="3.30.70.1230:FF:000006">
    <property type="entry name" value="Adenylate cyclase"/>
    <property type="match status" value="1"/>
</dbReference>
<comment type="catalytic activity">
    <reaction evidence="1 16">
        <text>ATP = 3',5'-cyclic AMP + diphosphate</text>
        <dbReference type="Rhea" id="RHEA:15389"/>
        <dbReference type="ChEBI" id="CHEBI:30616"/>
        <dbReference type="ChEBI" id="CHEBI:33019"/>
        <dbReference type="ChEBI" id="CHEBI:58165"/>
        <dbReference type="EC" id="4.6.1.1"/>
    </reaction>
</comment>
<feature type="binding site" evidence="17">
    <location>
        <begin position="1060"/>
        <end position="1062"/>
    </location>
    <ligand>
        <name>ATP</name>
        <dbReference type="ChEBI" id="CHEBI:30616"/>
    </ligand>
</feature>
<keyword evidence="18" id="KW-0464">Manganese</keyword>
<evidence type="ECO:0000259" key="21">
    <source>
        <dbReference type="PROSITE" id="PS50125"/>
    </source>
</evidence>
<dbReference type="PIRSF" id="PIRSF039050">
    <property type="entry name" value="Ade_cyc"/>
    <property type="match status" value="1"/>
</dbReference>
<protein>
    <recommendedName>
        <fullName evidence="4 16">adenylate cyclase</fullName>
        <ecNumber evidence="4 16">4.6.1.1</ecNumber>
    </recommendedName>
</protein>
<evidence type="ECO:0000256" key="18">
    <source>
        <dbReference type="PIRSR" id="PIRSR039050-51"/>
    </source>
</evidence>
<comment type="subcellular location">
    <subcellularLocation>
        <location evidence="3">Membrane</location>
        <topology evidence="3">Multi-pass membrane protein</topology>
    </subcellularLocation>
</comment>
<evidence type="ECO:0000256" key="10">
    <source>
        <dbReference type="ARBA" id="ARBA00022842"/>
    </source>
</evidence>
<feature type="binding site" evidence="18">
    <location>
        <position position="342"/>
    </location>
    <ligand>
        <name>Mg(2+)</name>
        <dbReference type="ChEBI" id="CHEBI:18420"/>
        <label>2</label>
        <note>catalytic</note>
    </ligand>
</feature>
<keyword evidence="6 16" id="KW-0479">Metal-binding</keyword>
<feature type="binding site" evidence="18">
    <location>
        <position position="385"/>
    </location>
    <ligand>
        <name>Mg(2+)</name>
        <dbReference type="ChEBI" id="CHEBI:18420"/>
        <label>1</label>
        <note>catalytic</note>
    </ligand>
</feature>
<dbReference type="PANTHER" id="PTHR45627">
    <property type="entry name" value="ADENYLATE CYCLASE TYPE 1"/>
    <property type="match status" value="1"/>
</dbReference>
<evidence type="ECO:0000256" key="7">
    <source>
        <dbReference type="ARBA" id="ARBA00022737"/>
    </source>
</evidence>
<feature type="binding site" evidence="18">
    <location>
        <position position="341"/>
    </location>
    <ligand>
        <name>Mg(2+)</name>
        <dbReference type="ChEBI" id="CHEBI:18420"/>
        <label>1</label>
        <note>catalytic</note>
    </ligand>
</feature>
<dbReference type="InterPro" id="IPR018297">
    <property type="entry name" value="A/G_cyclase_CS"/>
</dbReference>
<evidence type="ECO:0000256" key="11">
    <source>
        <dbReference type="ARBA" id="ARBA00022989"/>
    </source>
</evidence>
<feature type="domain" description="Guanylate cyclase" evidence="21">
    <location>
        <begin position="928"/>
        <end position="1073"/>
    </location>
</feature>
<feature type="transmembrane region" description="Helical" evidence="20">
    <location>
        <begin position="697"/>
        <end position="717"/>
    </location>
</feature>
<feature type="binding site" evidence="17">
    <location>
        <begin position="383"/>
        <end position="385"/>
    </location>
    <ligand>
        <name>ATP</name>
        <dbReference type="ChEBI" id="CHEBI:30616"/>
    </ligand>
</feature>
<feature type="transmembrane region" description="Helical" evidence="20">
    <location>
        <begin position="838"/>
        <end position="859"/>
    </location>
</feature>
<evidence type="ECO:0000313" key="22">
    <source>
        <dbReference type="EnsemblMetazoa" id="CLYHEMP010732.1"/>
    </source>
</evidence>
<feature type="binding site" evidence="17">
    <location>
        <position position="1107"/>
    </location>
    <ligand>
        <name>ATP</name>
        <dbReference type="ChEBI" id="CHEBI:30616"/>
    </ligand>
</feature>
<accession>A0A7M5WM35</accession>
<feature type="binding site" evidence="17">
    <location>
        <position position="437"/>
    </location>
    <ligand>
        <name>ATP</name>
        <dbReference type="ChEBI" id="CHEBI:30616"/>
    </ligand>
</feature>
<dbReference type="Pfam" id="PF00211">
    <property type="entry name" value="Guanylate_cyc"/>
    <property type="match status" value="2"/>
</dbReference>
<evidence type="ECO:0000256" key="2">
    <source>
        <dbReference type="ARBA" id="ARBA00001936"/>
    </source>
</evidence>
<feature type="domain" description="Guanylate cyclase" evidence="21">
    <location>
        <begin position="336"/>
        <end position="471"/>
    </location>
</feature>
<comment type="cofactor">
    <cofactor evidence="2">
        <name>Mn(2+)</name>
        <dbReference type="ChEBI" id="CHEBI:29035"/>
    </cofactor>
</comment>
<feature type="transmembrane region" description="Helical" evidence="20">
    <location>
        <begin position="774"/>
        <end position="793"/>
    </location>
</feature>
<dbReference type="InterPro" id="IPR030672">
    <property type="entry name" value="Adcy"/>
</dbReference>
<feature type="binding site" evidence="18">
    <location>
        <position position="385"/>
    </location>
    <ligand>
        <name>Mg(2+)</name>
        <dbReference type="ChEBI" id="CHEBI:18420"/>
        <label>2</label>
        <note>catalytic</note>
    </ligand>
</feature>
<dbReference type="SMART" id="SM00044">
    <property type="entry name" value="CYCc"/>
    <property type="match status" value="2"/>
</dbReference>
<feature type="transmembrane region" description="Helical" evidence="20">
    <location>
        <begin position="185"/>
        <end position="202"/>
    </location>
</feature>
<feature type="binding site" evidence="17">
    <location>
        <begin position="1067"/>
        <end position="1071"/>
    </location>
    <ligand>
        <name>ATP</name>
        <dbReference type="ChEBI" id="CHEBI:30616"/>
    </ligand>
</feature>
<evidence type="ECO:0000256" key="17">
    <source>
        <dbReference type="PIRSR" id="PIRSR039050-50"/>
    </source>
</evidence>
<evidence type="ECO:0000256" key="20">
    <source>
        <dbReference type="SAM" id="Phobius"/>
    </source>
</evidence>
<dbReference type="GO" id="GO:0046872">
    <property type="term" value="F:metal ion binding"/>
    <property type="evidence" value="ECO:0007669"/>
    <property type="project" value="UniProtKB-KW"/>
</dbReference>
<proteinExistence type="inferred from homology"/>
<dbReference type="GO" id="GO:0035556">
    <property type="term" value="P:intracellular signal transduction"/>
    <property type="evidence" value="ECO:0007669"/>
    <property type="project" value="InterPro"/>
</dbReference>
<keyword evidence="12 16" id="KW-0115">cAMP biosynthesis</keyword>
<feature type="binding site" evidence="17">
    <location>
        <position position="980"/>
    </location>
    <ligand>
        <name>ATP</name>
        <dbReference type="ChEBI" id="CHEBI:30616"/>
    </ligand>
</feature>
<keyword evidence="13 16" id="KW-0472">Membrane</keyword>
<keyword evidence="14" id="KW-0325">Glycoprotein</keyword>
<dbReference type="GO" id="GO:0005524">
    <property type="term" value="F:ATP binding"/>
    <property type="evidence" value="ECO:0007669"/>
    <property type="project" value="UniProtKB-UniRule"/>
</dbReference>
<dbReference type="AlphaFoldDB" id="A0A7M5WM35"/>
<evidence type="ECO:0000256" key="8">
    <source>
        <dbReference type="ARBA" id="ARBA00022741"/>
    </source>
</evidence>
<comment type="function">
    <text evidence="16">Catalyzes the formation of the signaling molecule cAMP in response to G-protein signaling.</text>
</comment>
<comment type="similarity">
    <text evidence="16 19">Belongs to the adenylyl cyclase class-4/guanylyl cyclase family.</text>
</comment>
<keyword evidence="9 16" id="KW-0067">ATP-binding</keyword>
<evidence type="ECO:0000256" key="14">
    <source>
        <dbReference type="ARBA" id="ARBA00023180"/>
    </source>
</evidence>
<evidence type="ECO:0000313" key="23">
    <source>
        <dbReference type="Proteomes" id="UP000594262"/>
    </source>
</evidence>
<reference evidence="22" key="1">
    <citation type="submission" date="2021-01" db="UniProtKB">
        <authorList>
            <consortium name="EnsemblMetazoa"/>
        </authorList>
    </citation>
    <scope>IDENTIFICATION</scope>
</reference>
<dbReference type="PROSITE" id="PS00452">
    <property type="entry name" value="GUANYLATE_CYCLASE_1"/>
    <property type="match status" value="2"/>
</dbReference>
<dbReference type="SUPFAM" id="SSF55073">
    <property type="entry name" value="Nucleotide cyclase"/>
    <property type="match status" value="2"/>
</dbReference>
<feature type="transmembrane region" description="Helical" evidence="20">
    <location>
        <begin position="129"/>
        <end position="149"/>
    </location>
</feature>
<dbReference type="InterPro" id="IPR029787">
    <property type="entry name" value="Nucleotide_cyclase"/>
</dbReference>
<evidence type="ECO:0000256" key="3">
    <source>
        <dbReference type="ARBA" id="ARBA00004141"/>
    </source>
</evidence>
<sequence>MTIRVSPSSVDEMSLNGGEQTHMVSVAAKSPLTEMRRKQQNDVIQNGGPGVVHDNENYRKASVSLSGFIDLITSTFDSPALESIYQNYFSKRRRTSIRFLLSLVVLYNLVQMIITAIDYSKDKTQTHLVTRIIVTSISIISCLITLVLFSRPTLRSTNYTIQSGILWIIIYIQLLIDLVASTKPLLASDSVGLFIFFIYVTYAMITFRLYASIIVSLIAMITHCIIVSATLDHVTTNITKQIISNVLLFLAVNVIGVMNYLVTDVNQRRSFLDTREAIQVKMSFEKEEKNQRRLLQSILPATVANKIIEDMRTDGTILNESEGFKKIYIKSYDKCSILFADIVGFTNYSSKVTAEKLIYMLNELFANFDKLAKRNLCQRIKILGDCYYCISGFDEGTNGDSNVDKLTHAENSVEMGLAMVKHIKKVREDINVSIDMRVGIHSGHVLAGILGQKKWQFDVWSNDVTLANQMESGGIPGRVHITEATYQLIKDSYEVEDGKGGERNEYLKENKVQTYLITEAKSNFKEKRNTGTMKRVVKMVQQKKRQETDQENCGGGTLARISSAFAKASEKRKSEVHHHIDSNEMSDPDVTTVVADELTTNTAAYNFKQNAHQNTDDINSEENRINAMLAEELAHRNSELTDAANFITLRFKKNDIEVEYYREKKMFCLISLAGPLAITLFSFLVELTVYDRRTVNYVTFASSMFILLTFWLITWIGRYSNVIPPALTKLSNLFHYFAPVRNIIAFVSVLVVIFAEVIDIIFSNSSAQSDVAFSTYYSFLGMLVLLVITTLLQLSFLLRVVLYVLTTTTYIIVHFLVINENLDLLDDLTFGAAGGYKPSLSTKLLLTLQLIFYSIVILFHSRQSEANARVLMLWKKQALDNKQNVESLRHRNEALMQNILPIHVIEHFLQVDNKDETELYSKSYNSVGVIFASIPNFSQFYTEESYNNGGIECMRVLNEIISDFDEVLRDKKFSLIEKIKTVNSCYMAASGLVHHESNSPDIIRGDPWQHLVDLTDFALALRQKLDAMNAESFNNFELRVGIANGPVVAGVIGAKKPHYDIWGNTVNIASRMESTGKSGTIQVLGDTYEVLKDRGFEFEQRGYVPVKGKGNLLTYILISRTFQDYCRPVRFQNNALS</sequence>
<feature type="transmembrane region" description="Helical" evidence="20">
    <location>
        <begin position="161"/>
        <end position="179"/>
    </location>
</feature>
<dbReference type="PANTHER" id="PTHR45627:SF30">
    <property type="entry name" value="ADENYLATE CYCLASE TYPE 3"/>
    <property type="match status" value="1"/>
</dbReference>
<feature type="binding site" evidence="18">
    <location>
        <position position="341"/>
    </location>
    <ligand>
        <name>Mg(2+)</name>
        <dbReference type="ChEBI" id="CHEBI:18420"/>
        <label>2</label>
        <note>catalytic</note>
    </ligand>
</feature>
<keyword evidence="5 20" id="KW-0812">Transmembrane</keyword>
<evidence type="ECO:0000256" key="19">
    <source>
        <dbReference type="RuleBase" id="RU000405"/>
    </source>
</evidence>
<evidence type="ECO:0000256" key="5">
    <source>
        <dbReference type="ARBA" id="ARBA00022692"/>
    </source>
</evidence>
<evidence type="ECO:0000256" key="16">
    <source>
        <dbReference type="PIRNR" id="PIRNR039050"/>
    </source>
</evidence>
<evidence type="ECO:0000256" key="15">
    <source>
        <dbReference type="ARBA" id="ARBA00023239"/>
    </source>
</evidence>
<feature type="transmembrane region" description="Helical" evidence="20">
    <location>
        <begin position="99"/>
        <end position="117"/>
    </location>
</feature>
<keyword evidence="7" id="KW-0677">Repeat</keyword>
<evidence type="ECO:0000256" key="12">
    <source>
        <dbReference type="ARBA" id="ARBA00022998"/>
    </source>
</evidence>
<dbReference type="InterPro" id="IPR001054">
    <property type="entry name" value="A/G_cyclase"/>
</dbReference>
<dbReference type="InterPro" id="IPR032628">
    <property type="entry name" value="AC_N"/>
</dbReference>
<dbReference type="FunFam" id="3.30.70.1230:FF:000048">
    <property type="entry name" value="Phospholipid-transporting ATPase, putative"/>
    <property type="match status" value="1"/>
</dbReference>
<organism evidence="22 23">
    <name type="scientific">Clytia hemisphaerica</name>
    <dbReference type="NCBI Taxonomy" id="252671"/>
    <lineage>
        <taxon>Eukaryota</taxon>
        <taxon>Metazoa</taxon>
        <taxon>Cnidaria</taxon>
        <taxon>Hydrozoa</taxon>
        <taxon>Hydroidolina</taxon>
        <taxon>Leptothecata</taxon>
        <taxon>Obeliida</taxon>
        <taxon>Clytiidae</taxon>
        <taxon>Clytia</taxon>
    </lineage>
</organism>
<evidence type="ECO:0000256" key="1">
    <source>
        <dbReference type="ARBA" id="ARBA00001593"/>
    </source>
</evidence>
<feature type="transmembrane region" description="Helical" evidence="20">
    <location>
        <begin position="209"/>
        <end position="230"/>
    </location>
</feature>
<dbReference type="GO" id="GO:0006171">
    <property type="term" value="P:cAMP biosynthetic process"/>
    <property type="evidence" value="ECO:0007669"/>
    <property type="project" value="UniProtKB-KW"/>
</dbReference>
<keyword evidence="15 16" id="KW-0456">Lyase</keyword>
<comment type="cofactor">
    <cofactor evidence="18">
        <name>Mg(2+)</name>
        <dbReference type="ChEBI" id="CHEBI:18420"/>
    </cofactor>
    <cofactor evidence="18">
        <name>Mn(2+)</name>
        <dbReference type="ChEBI" id="CHEBI:29035"/>
    </cofactor>
    <text evidence="18">Binds 2 magnesium ions per subunit. Is also active with manganese (in vitro).</text>
</comment>
<dbReference type="Pfam" id="PF16214">
    <property type="entry name" value="AC_N"/>
    <property type="match status" value="1"/>
</dbReference>
<name>A0A7M5WM35_9CNID</name>
<keyword evidence="8 16" id="KW-0547">Nucleotide-binding</keyword>
<dbReference type="OrthoDB" id="10261550at2759"/>
<dbReference type="GeneID" id="136821369"/>
<evidence type="ECO:0000256" key="4">
    <source>
        <dbReference type="ARBA" id="ARBA00012201"/>
    </source>
</evidence>
<feature type="transmembrane region" description="Helical" evidence="20">
    <location>
        <begin position="666"/>
        <end position="685"/>
    </location>
</feature>
<dbReference type="GO" id="GO:0004016">
    <property type="term" value="F:adenylate cyclase activity"/>
    <property type="evidence" value="ECO:0007669"/>
    <property type="project" value="UniProtKB-EC"/>
</dbReference>
<evidence type="ECO:0000256" key="6">
    <source>
        <dbReference type="ARBA" id="ARBA00022723"/>
    </source>
</evidence>
<dbReference type="RefSeq" id="XP_066933705.1">
    <property type="nucleotide sequence ID" value="XM_067077604.1"/>
</dbReference>
<dbReference type="PROSITE" id="PS50125">
    <property type="entry name" value="GUANYLATE_CYCLASE_2"/>
    <property type="match status" value="2"/>
</dbReference>
<keyword evidence="11 20" id="KW-1133">Transmembrane helix</keyword>